<reference evidence="7" key="1">
    <citation type="submission" date="2012-12" db="EMBL/GenBank/DDBJ databases">
        <authorList>
            <person name="Hellsten U."/>
            <person name="Grimwood J."/>
            <person name="Chapman J.A."/>
            <person name="Shapiro H."/>
            <person name="Aerts A."/>
            <person name="Otillar R.P."/>
            <person name="Terry A.Y."/>
            <person name="Boore J.L."/>
            <person name="Simakov O."/>
            <person name="Marletaz F."/>
            <person name="Cho S.-J."/>
            <person name="Edsinger-Gonzales E."/>
            <person name="Havlak P."/>
            <person name="Kuo D.-H."/>
            <person name="Larsson T."/>
            <person name="Lv J."/>
            <person name="Arendt D."/>
            <person name="Savage R."/>
            <person name="Osoegawa K."/>
            <person name="de Jong P."/>
            <person name="Lindberg D.R."/>
            <person name="Seaver E.C."/>
            <person name="Weisblat D.A."/>
            <person name="Putnam N.H."/>
            <person name="Grigoriev I.V."/>
            <person name="Rokhsar D.S."/>
        </authorList>
    </citation>
    <scope>NUCLEOTIDE SEQUENCE</scope>
</reference>
<organism evidence="6 7">
    <name type="scientific">Helobdella robusta</name>
    <name type="common">Californian leech</name>
    <dbReference type="NCBI Taxonomy" id="6412"/>
    <lineage>
        <taxon>Eukaryota</taxon>
        <taxon>Metazoa</taxon>
        <taxon>Spiralia</taxon>
        <taxon>Lophotrochozoa</taxon>
        <taxon>Annelida</taxon>
        <taxon>Clitellata</taxon>
        <taxon>Hirudinea</taxon>
        <taxon>Rhynchobdellida</taxon>
        <taxon>Glossiphoniidae</taxon>
        <taxon>Helobdella</taxon>
    </lineage>
</organism>
<feature type="compositionally biased region" description="Basic and acidic residues" evidence="4">
    <location>
        <begin position="47"/>
        <end position="68"/>
    </location>
</feature>
<evidence type="ECO:0008006" key="8">
    <source>
        <dbReference type="Google" id="ProtNLM"/>
    </source>
</evidence>
<dbReference type="GO" id="GO:0008270">
    <property type="term" value="F:zinc ion binding"/>
    <property type="evidence" value="ECO:0007669"/>
    <property type="project" value="UniProtKB-KW"/>
</dbReference>
<dbReference type="HOGENOM" id="CLU_1580220_0_0_1"/>
<dbReference type="KEGG" id="hro:HELRODRAFT_168953"/>
<reference evidence="5 7" key="2">
    <citation type="journal article" date="2013" name="Nature">
        <title>Insights into bilaterian evolution from three spiralian genomes.</title>
        <authorList>
            <person name="Simakov O."/>
            <person name="Marletaz F."/>
            <person name="Cho S.J."/>
            <person name="Edsinger-Gonzales E."/>
            <person name="Havlak P."/>
            <person name="Hellsten U."/>
            <person name="Kuo D.H."/>
            <person name="Larsson T."/>
            <person name="Lv J."/>
            <person name="Arendt D."/>
            <person name="Savage R."/>
            <person name="Osoegawa K."/>
            <person name="de Jong P."/>
            <person name="Grimwood J."/>
            <person name="Chapman J.A."/>
            <person name="Shapiro H."/>
            <person name="Aerts A."/>
            <person name="Otillar R.P."/>
            <person name="Terry A.Y."/>
            <person name="Boore J.L."/>
            <person name="Grigoriev I.V."/>
            <person name="Lindberg D.R."/>
            <person name="Seaver E.C."/>
            <person name="Weisblat D.A."/>
            <person name="Putnam N.H."/>
            <person name="Rokhsar D.S."/>
        </authorList>
    </citation>
    <scope>NUCLEOTIDE SEQUENCE</scope>
</reference>
<evidence type="ECO:0000313" key="5">
    <source>
        <dbReference type="EMBL" id="ESO09021.1"/>
    </source>
</evidence>
<dbReference type="PROSITE" id="PS00518">
    <property type="entry name" value="ZF_RING_1"/>
    <property type="match status" value="1"/>
</dbReference>
<evidence type="ECO:0000256" key="4">
    <source>
        <dbReference type="SAM" id="MobiDB-lite"/>
    </source>
</evidence>
<dbReference type="InterPro" id="IPR013083">
    <property type="entry name" value="Znf_RING/FYVE/PHD"/>
</dbReference>
<keyword evidence="7" id="KW-1185">Reference proteome</keyword>
<dbReference type="EMBL" id="AMQM01003151">
    <property type="status" value="NOT_ANNOTATED_CDS"/>
    <property type="molecule type" value="Genomic_DNA"/>
</dbReference>
<dbReference type="InterPro" id="IPR017907">
    <property type="entry name" value="Znf_RING_CS"/>
</dbReference>
<feature type="region of interest" description="Disordered" evidence="4">
    <location>
        <begin position="42"/>
        <end position="85"/>
    </location>
</feature>
<keyword evidence="1" id="KW-0479">Metal-binding</keyword>
<name>T1F168_HELRO</name>
<dbReference type="EMBL" id="KB096023">
    <property type="protein sequence ID" value="ESO09021.1"/>
    <property type="molecule type" value="Genomic_DNA"/>
</dbReference>
<accession>T1F168</accession>
<protein>
    <recommendedName>
        <fullName evidence="8">RING-type domain-containing protein</fullName>
    </recommendedName>
</protein>
<evidence type="ECO:0000256" key="1">
    <source>
        <dbReference type="ARBA" id="ARBA00022723"/>
    </source>
</evidence>
<keyword evidence="2" id="KW-0863">Zinc-finger</keyword>
<evidence type="ECO:0000313" key="7">
    <source>
        <dbReference type="Proteomes" id="UP000015101"/>
    </source>
</evidence>
<dbReference type="Gene3D" id="3.30.40.10">
    <property type="entry name" value="Zinc/RING finger domain, C3HC4 (zinc finger)"/>
    <property type="match status" value="1"/>
</dbReference>
<dbReference type="AlphaFoldDB" id="T1F168"/>
<proteinExistence type="predicted"/>
<feature type="compositionally biased region" description="Basic and acidic residues" evidence="4">
    <location>
        <begin position="76"/>
        <end position="85"/>
    </location>
</feature>
<dbReference type="EnsemblMetazoa" id="HelroT168953">
    <property type="protein sequence ID" value="HelroP168953"/>
    <property type="gene ID" value="HelroG168953"/>
</dbReference>
<evidence type="ECO:0000256" key="2">
    <source>
        <dbReference type="ARBA" id="ARBA00022771"/>
    </source>
</evidence>
<gene>
    <name evidence="6" type="primary">20202568</name>
    <name evidence="5" type="ORF">HELRODRAFT_168953</name>
</gene>
<reference evidence="6" key="3">
    <citation type="submission" date="2015-06" db="UniProtKB">
        <authorList>
            <consortium name="EnsemblMetazoa"/>
        </authorList>
    </citation>
    <scope>IDENTIFICATION</scope>
</reference>
<sequence length="169" mass="19407">MFARLYLHVCTESPNLNLNLSNACMYSTYDCQVATKVEDGSVNDQMADQRDKPDEACGTTERNKKTNVEEDSMTVEEEKDKASPRKETIEYKTAKLLKKNERLRSERTCCYCSINEFEVLAQPCCHRMCVKCLKEIGTCCDRVVTRLRDEMYYIQITGINITAPLCDNV</sequence>
<dbReference type="GeneID" id="20202568"/>
<dbReference type="Proteomes" id="UP000015101">
    <property type="component" value="Unassembled WGS sequence"/>
</dbReference>
<dbReference type="InParanoid" id="T1F168"/>
<dbReference type="RefSeq" id="XP_009013043.1">
    <property type="nucleotide sequence ID" value="XM_009014795.1"/>
</dbReference>
<evidence type="ECO:0000256" key="3">
    <source>
        <dbReference type="ARBA" id="ARBA00022833"/>
    </source>
</evidence>
<keyword evidence="3" id="KW-0862">Zinc</keyword>
<dbReference type="CTD" id="20202568"/>
<evidence type="ECO:0000313" key="6">
    <source>
        <dbReference type="EnsemblMetazoa" id="HelroP168953"/>
    </source>
</evidence>